<sequence>MTHEEINGSQWSLSVDFRRAMDDHFRKLFEDAARSDGVNPSDYGRGSCFRSAHNSRGFESVVQAASEVLHGGVGVDHSLSEGYKNGLPSVVDLGSGIGSVVFAFAELGCDAKGIERDDLLHKRAIEAYNEISEGDDMCLVGDVTLVKGDVLEEGSSCLSKYDMAVANLPYSSEHSLDAIDVFEILDGLEHSERPDYLLMIDGGGIPEELNYNTVELNHSYVPVLWEKQEMIYDTDPQLRQIA</sequence>
<evidence type="ECO:0000313" key="2">
    <source>
        <dbReference type="Proteomes" id="UP000377803"/>
    </source>
</evidence>
<dbReference type="KEGG" id="ncon:LC1Nh_0043"/>
<organism evidence="1 2">
    <name type="scientific">Candidatus Nanohalobium constans</name>
    <dbReference type="NCBI Taxonomy" id="2565781"/>
    <lineage>
        <taxon>Archaea</taxon>
        <taxon>Candidatus Nanohalarchaeota</taxon>
        <taxon>Candidatus Nanohalobia</taxon>
        <taxon>Candidatus Nanohalobiales</taxon>
        <taxon>Candidatus Nanohalobiaceae</taxon>
        <taxon>Candidatus Nanohalobium</taxon>
    </lineage>
</organism>
<dbReference type="Proteomes" id="UP000377803">
    <property type="component" value="Chromosome"/>
</dbReference>
<dbReference type="RefSeq" id="WP_153549689.1">
    <property type="nucleotide sequence ID" value="NZ_CP040089.1"/>
</dbReference>
<evidence type="ECO:0000313" key="1">
    <source>
        <dbReference type="EMBL" id="QGA79951.1"/>
    </source>
</evidence>
<dbReference type="CDD" id="cd02440">
    <property type="entry name" value="AdoMet_MTases"/>
    <property type="match status" value="1"/>
</dbReference>
<name>A0A5Q0UF24_9ARCH</name>
<dbReference type="InterPro" id="IPR029063">
    <property type="entry name" value="SAM-dependent_MTases_sf"/>
</dbReference>
<dbReference type="AlphaFoldDB" id="A0A5Q0UF24"/>
<dbReference type="EMBL" id="CP040089">
    <property type="protein sequence ID" value="QGA79951.1"/>
    <property type="molecule type" value="Genomic_DNA"/>
</dbReference>
<reference evidence="2" key="1">
    <citation type="submission" date="2019-05" db="EMBL/GenBank/DDBJ databases">
        <title>Candidatus Nanohalobium constans, a novel model system to study the DPANN nano-sized archaea: genomic and physiological characterization of a nanoarchaeon co-cultured with its chitinotrophic host.</title>
        <authorList>
            <person name="La Cono V."/>
            <person name="Arcadi E."/>
            <person name="Crisafi F."/>
            <person name="Denaro R."/>
            <person name="La Spada G."/>
            <person name="Messina E."/>
            <person name="Smedile F."/>
            <person name="Toshchakov S.V."/>
            <person name="Shevchenko M.A."/>
            <person name="Golyshin P.N."/>
            <person name="Golyshina O.V."/>
            <person name="Ferrer M."/>
            <person name="Rohde M."/>
            <person name="Mushegian A."/>
            <person name="Sorokin D.Y."/>
            <person name="Giuliano L."/>
            <person name="Yakimov M.M."/>
        </authorList>
    </citation>
    <scope>NUCLEOTIDE SEQUENCE [LARGE SCALE GENOMIC DNA]</scope>
    <source>
        <strain evidence="2">LC1Nh</strain>
    </source>
</reference>
<proteinExistence type="predicted"/>
<gene>
    <name evidence="1" type="ORF">LC1Nh_0043</name>
</gene>
<dbReference type="Gene3D" id="3.40.50.150">
    <property type="entry name" value="Vaccinia Virus protein VP39"/>
    <property type="match status" value="1"/>
</dbReference>
<accession>A0A5Q0UF24</accession>
<dbReference type="SUPFAM" id="SSF53335">
    <property type="entry name" value="S-adenosyl-L-methionine-dependent methyltransferases"/>
    <property type="match status" value="1"/>
</dbReference>
<dbReference type="GeneID" id="42364423"/>
<protein>
    <submittedName>
        <fullName evidence="1">Uncharacterized protein</fullName>
    </submittedName>
</protein>
<keyword evidence="2" id="KW-1185">Reference proteome</keyword>